<gene>
    <name evidence="4" type="ORF">ACFOUW_24035</name>
</gene>
<dbReference type="RefSeq" id="WP_205120885.1">
    <property type="nucleotide sequence ID" value="NZ_JAFBCM010000001.1"/>
</dbReference>
<feature type="chain" id="PRO_5046673581" evidence="1">
    <location>
        <begin position="27"/>
        <end position="560"/>
    </location>
</feature>
<keyword evidence="4" id="KW-0378">Hydrolase</keyword>
<feature type="signal peptide" evidence="1">
    <location>
        <begin position="1"/>
        <end position="26"/>
    </location>
</feature>
<keyword evidence="5" id="KW-1185">Reference proteome</keyword>
<dbReference type="InterPro" id="IPR025150">
    <property type="entry name" value="GH123_cat"/>
</dbReference>
<name>A0ABV7YG56_9ACTN</name>
<comment type="caution">
    <text evidence="4">The sequence shown here is derived from an EMBL/GenBank/DDBJ whole genome shotgun (WGS) entry which is preliminary data.</text>
</comment>
<evidence type="ECO:0000313" key="4">
    <source>
        <dbReference type="EMBL" id="MFC3763927.1"/>
    </source>
</evidence>
<evidence type="ECO:0000313" key="5">
    <source>
        <dbReference type="Proteomes" id="UP001595699"/>
    </source>
</evidence>
<feature type="domain" description="Glycoside hydrolase 123 catalytic" evidence="2">
    <location>
        <begin position="205"/>
        <end position="515"/>
    </location>
</feature>
<dbReference type="Pfam" id="PF22680">
    <property type="entry name" value="Glyco_hydro_123_N_2"/>
    <property type="match status" value="1"/>
</dbReference>
<proteinExistence type="predicted"/>
<accession>A0ABV7YG56</accession>
<reference evidence="5" key="1">
    <citation type="journal article" date="2019" name="Int. J. Syst. Evol. Microbiol.">
        <title>The Global Catalogue of Microorganisms (GCM) 10K type strain sequencing project: providing services to taxonomists for standard genome sequencing and annotation.</title>
        <authorList>
            <consortium name="The Broad Institute Genomics Platform"/>
            <consortium name="The Broad Institute Genome Sequencing Center for Infectious Disease"/>
            <person name="Wu L."/>
            <person name="Ma J."/>
        </authorList>
    </citation>
    <scope>NUCLEOTIDE SEQUENCE [LARGE SCALE GENOMIC DNA]</scope>
    <source>
        <strain evidence="5">CGMCC 4.7241</strain>
    </source>
</reference>
<organism evidence="4 5">
    <name type="scientific">Tenggerimyces flavus</name>
    <dbReference type="NCBI Taxonomy" id="1708749"/>
    <lineage>
        <taxon>Bacteria</taxon>
        <taxon>Bacillati</taxon>
        <taxon>Actinomycetota</taxon>
        <taxon>Actinomycetes</taxon>
        <taxon>Propionibacteriales</taxon>
        <taxon>Nocardioidaceae</taxon>
        <taxon>Tenggerimyces</taxon>
    </lineage>
</organism>
<protein>
    <submittedName>
        <fullName evidence="4">Glycoside hydrolase domain-containing protein</fullName>
    </submittedName>
</protein>
<dbReference type="EMBL" id="JBHRZH010000021">
    <property type="protein sequence ID" value="MFC3763927.1"/>
    <property type="molecule type" value="Genomic_DNA"/>
</dbReference>
<keyword evidence="1" id="KW-0732">Signal</keyword>
<sequence>MRRAAAVWTVGLGLILVAAMSGPAYAAGPEVWTANAFEQILQPTPRPAGAATSISWDAARNERQSAQVLLRHTAAFTVTGVTFTDLAGPATLGRGNLSFKLQQYYDADGNGGGHPDPLSNDPTVAVGANATQGIWLTVDVPRGQAAGPYSGNATVHTTAGEKVVPIALTVYAVEIPDPADSEYVSGTWSVFMNGYADSDGGIIADEIWDKYRYPRYSPQWWTLMDNIAEEMKAQRHNQLHVSIDLVLDGGSRLVNGQYTFDWSRFDQFIERFLAHGAVTTFRGNPLLNAGPGGSNKVWIINSSGKIGQAAVGSVDANRWLNAYIPALKAHLDAKGWTARWYQTISDEPSNPSNYADLVALYRSYFGPISTIQDAINGRSTDYVGSVDIWIPSVQEFEDADGWYGGRQELGEQVWSYTCGFCSDPADGWLDRMTLQAPSTAKLIAWGNYRYGITGFFHWGYNAWAESGYTGTGGGEPRPGDGYIVYPDPANTTVRSSVRGIATRDGHEDYELLRILGERDPAAAHDLARSLVESFDVYSTDPAFIAQQSKALLVAAANAVN</sequence>
<dbReference type="InterPro" id="IPR053850">
    <property type="entry name" value="Glyco_hydro_123_N_2"/>
</dbReference>
<feature type="domain" description="Glycoside hydrolase 123 N-terminal" evidence="3">
    <location>
        <begin position="51"/>
        <end position="156"/>
    </location>
</feature>
<evidence type="ECO:0000259" key="3">
    <source>
        <dbReference type="Pfam" id="PF22680"/>
    </source>
</evidence>
<evidence type="ECO:0000259" key="2">
    <source>
        <dbReference type="Pfam" id="PF13320"/>
    </source>
</evidence>
<dbReference type="Proteomes" id="UP001595699">
    <property type="component" value="Unassembled WGS sequence"/>
</dbReference>
<dbReference type="Pfam" id="PF13320">
    <property type="entry name" value="GH123_cat"/>
    <property type="match status" value="1"/>
</dbReference>
<evidence type="ECO:0000256" key="1">
    <source>
        <dbReference type="SAM" id="SignalP"/>
    </source>
</evidence>
<dbReference type="GO" id="GO:0016787">
    <property type="term" value="F:hydrolase activity"/>
    <property type="evidence" value="ECO:0007669"/>
    <property type="project" value="UniProtKB-KW"/>
</dbReference>